<dbReference type="InterPro" id="IPR017937">
    <property type="entry name" value="Thioredoxin_CS"/>
</dbReference>
<evidence type="ECO:0000256" key="2">
    <source>
        <dbReference type="ARBA" id="ARBA00023157"/>
    </source>
</evidence>
<keyword evidence="2" id="KW-1015">Disulfide bond</keyword>
<protein>
    <submittedName>
        <fullName evidence="4">Thioredoxin-like protein</fullName>
    </submittedName>
</protein>
<keyword evidence="5" id="KW-1185">Reference proteome</keyword>
<gene>
    <name evidence="4" type="ORF">ESCO_006845</name>
</gene>
<evidence type="ECO:0000259" key="3">
    <source>
        <dbReference type="PROSITE" id="PS51352"/>
    </source>
</evidence>
<dbReference type="OrthoDB" id="19690at2759"/>
<feature type="domain" description="Thioredoxin" evidence="3">
    <location>
        <begin position="1"/>
        <end position="112"/>
    </location>
</feature>
<dbReference type="Pfam" id="PF00085">
    <property type="entry name" value="Thioredoxin"/>
    <property type="match status" value="1"/>
</dbReference>
<dbReference type="PROSITE" id="PS51352">
    <property type="entry name" value="THIOREDOXIN_2"/>
    <property type="match status" value="1"/>
</dbReference>
<dbReference type="CDD" id="cd02947">
    <property type="entry name" value="TRX_family"/>
    <property type="match status" value="1"/>
</dbReference>
<dbReference type="InterPro" id="IPR013766">
    <property type="entry name" value="Thioredoxin_domain"/>
</dbReference>
<dbReference type="PRINTS" id="PR00421">
    <property type="entry name" value="THIOREDOXIN"/>
</dbReference>
<name>A0A0N0RTQ3_ESCWE</name>
<proteinExistence type="inferred from homology"/>
<evidence type="ECO:0000313" key="5">
    <source>
        <dbReference type="Proteomes" id="UP000053831"/>
    </source>
</evidence>
<accession>A0A0N0RTQ3</accession>
<dbReference type="PANTHER" id="PTHR46115">
    <property type="entry name" value="THIOREDOXIN-LIKE PROTEIN 1"/>
    <property type="match status" value="1"/>
</dbReference>
<evidence type="ECO:0000256" key="1">
    <source>
        <dbReference type="ARBA" id="ARBA00008987"/>
    </source>
</evidence>
<comment type="caution">
    <text evidence="4">The sequence shown here is derived from an EMBL/GenBank/DDBJ whole genome shotgun (WGS) entry which is preliminary data.</text>
</comment>
<dbReference type="PROSITE" id="PS00194">
    <property type="entry name" value="THIOREDOXIN_1"/>
    <property type="match status" value="1"/>
</dbReference>
<reference evidence="4 5" key="1">
    <citation type="submission" date="2015-07" db="EMBL/GenBank/DDBJ databases">
        <title>The genome of the fungus Escovopsis weberi, a specialized disease agent of ant agriculture.</title>
        <authorList>
            <person name="de Man T.J."/>
            <person name="Stajich J.E."/>
            <person name="Kubicek C.P."/>
            <person name="Chenthamara K."/>
            <person name="Atanasova L."/>
            <person name="Druzhinina I.S."/>
            <person name="Birnbaum S."/>
            <person name="Barribeau S.M."/>
            <person name="Teiling C."/>
            <person name="Suen G."/>
            <person name="Currie C."/>
            <person name="Gerardo N.M."/>
        </authorList>
    </citation>
    <scope>NUCLEOTIDE SEQUENCE [LARGE SCALE GENOMIC DNA]</scope>
</reference>
<dbReference type="SUPFAM" id="SSF52833">
    <property type="entry name" value="Thioredoxin-like"/>
    <property type="match status" value="1"/>
</dbReference>
<organism evidence="4 5">
    <name type="scientific">Escovopsis weberi</name>
    <dbReference type="NCBI Taxonomy" id="150374"/>
    <lineage>
        <taxon>Eukaryota</taxon>
        <taxon>Fungi</taxon>
        <taxon>Dikarya</taxon>
        <taxon>Ascomycota</taxon>
        <taxon>Pezizomycotina</taxon>
        <taxon>Sordariomycetes</taxon>
        <taxon>Hypocreomycetidae</taxon>
        <taxon>Hypocreales</taxon>
        <taxon>Hypocreaceae</taxon>
        <taxon>Escovopsis</taxon>
    </lineage>
</organism>
<dbReference type="STRING" id="150374.A0A0N0RTQ3"/>
<comment type="similarity">
    <text evidence="1">Belongs to the thioredoxin family.</text>
</comment>
<sequence length="125" mass="13293">MALHPTSAPEFDSILNSNTYLMVDFTATWCPPCRMIGPVFEKLAEQYSIPGHLAFAKVDVDEAREVAERYGITAMPTFMFFKEGQRVAVNGAAEIKGASPPGITAAAEKLGALAKARAEGAEGSA</sequence>
<dbReference type="Proteomes" id="UP000053831">
    <property type="component" value="Unassembled WGS sequence"/>
</dbReference>
<dbReference type="Gene3D" id="3.40.30.10">
    <property type="entry name" value="Glutaredoxin"/>
    <property type="match status" value="1"/>
</dbReference>
<evidence type="ECO:0000313" key="4">
    <source>
        <dbReference type="EMBL" id="KOS20679.1"/>
    </source>
</evidence>
<dbReference type="InterPro" id="IPR036249">
    <property type="entry name" value="Thioredoxin-like_sf"/>
</dbReference>
<dbReference type="EMBL" id="LGSR01000015">
    <property type="protein sequence ID" value="KOS20679.1"/>
    <property type="molecule type" value="Genomic_DNA"/>
</dbReference>
<dbReference type="AlphaFoldDB" id="A0A0N0RTQ3"/>